<evidence type="ECO:0000313" key="2">
    <source>
        <dbReference type="EMBL" id="GAA0164152.1"/>
    </source>
</evidence>
<feature type="domain" description="Reverse transcriptase Ty1/copia-type" evidence="1">
    <location>
        <begin position="3"/>
        <end position="63"/>
    </location>
</feature>
<proteinExistence type="predicted"/>
<organism evidence="2 3">
    <name type="scientific">Lithospermum erythrorhizon</name>
    <name type="common">Purple gromwell</name>
    <name type="synonym">Lithospermum officinale var. erythrorhizon</name>
    <dbReference type="NCBI Taxonomy" id="34254"/>
    <lineage>
        <taxon>Eukaryota</taxon>
        <taxon>Viridiplantae</taxon>
        <taxon>Streptophyta</taxon>
        <taxon>Embryophyta</taxon>
        <taxon>Tracheophyta</taxon>
        <taxon>Spermatophyta</taxon>
        <taxon>Magnoliopsida</taxon>
        <taxon>eudicotyledons</taxon>
        <taxon>Gunneridae</taxon>
        <taxon>Pentapetalae</taxon>
        <taxon>asterids</taxon>
        <taxon>lamiids</taxon>
        <taxon>Boraginales</taxon>
        <taxon>Boraginaceae</taxon>
        <taxon>Boraginoideae</taxon>
        <taxon>Lithospermeae</taxon>
        <taxon>Lithospermum</taxon>
    </lineage>
</organism>
<evidence type="ECO:0000313" key="3">
    <source>
        <dbReference type="Proteomes" id="UP001454036"/>
    </source>
</evidence>
<keyword evidence="3" id="KW-1185">Reference proteome</keyword>
<dbReference type="Proteomes" id="UP001454036">
    <property type="component" value="Unassembled WGS sequence"/>
</dbReference>
<dbReference type="InterPro" id="IPR013103">
    <property type="entry name" value="RVT_2"/>
</dbReference>
<dbReference type="AlphaFoldDB" id="A0AAV3QJ97"/>
<sequence>MDVKTTFLNGEFDMSMVGELKYFLGIQMNQMKESIFISQSKYAINLVKNFGLETASSKRTPMATHVKATKNDSGNSVDITRYRSMIGNLLYLIASRPDIAHSIGVCARFQADPNESHLNLVKRIIKYVQDVNQFEYLRVALGLCTTDQ</sequence>
<protein>
    <recommendedName>
        <fullName evidence="1">Reverse transcriptase Ty1/copia-type domain-containing protein</fullName>
    </recommendedName>
</protein>
<dbReference type="EMBL" id="BAABME010004968">
    <property type="protein sequence ID" value="GAA0164152.1"/>
    <property type="molecule type" value="Genomic_DNA"/>
</dbReference>
<dbReference type="Pfam" id="PF07727">
    <property type="entry name" value="RVT_2"/>
    <property type="match status" value="1"/>
</dbReference>
<name>A0AAV3QJ97_LITER</name>
<gene>
    <name evidence="2" type="ORF">LIER_19857</name>
</gene>
<comment type="caution">
    <text evidence="2">The sequence shown here is derived from an EMBL/GenBank/DDBJ whole genome shotgun (WGS) entry which is preliminary data.</text>
</comment>
<evidence type="ECO:0000259" key="1">
    <source>
        <dbReference type="Pfam" id="PF07727"/>
    </source>
</evidence>
<reference evidence="2 3" key="1">
    <citation type="submission" date="2024-01" db="EMBL/GenBank/DDBJ databases">
        <title>The complete chloroplast genome sequence of Lithospermum erythrorhizon: insights into the phylogenetic relationship among Boraginaceae species and the maternal lineages of purple gromwells.</title>
        <authorList>
            <person name="Okada T."/>
            <person name="Watanabe K."/>
        </authorList>
    </citation>
    <scope>NUCLEOTIDE SEQUENCE [LARGE SCALE GENOMIC DNA]</scope>
</reference>
<dbReference type="PANTHER" id="PTHR11439:SF486">
    <property type="entry name" value="RLK (RECEPTOR-LIKE KINASE) PROTEIN, PUTATIVE-RELATED"/>
    <property type="match status" value="1"/>
</dbReference>
<dbReference type="PANTHER" id="PTHR11439">
    <property type="entry name" value="GAG-POL-RELATED RETROTRANSPOSON"/>
    <property type="match status" value="1"/>
</dbReference>
<accession>A0AAV3QJ97</accession>